<evidence type="ECO:0000313" key="3">
    <source>
        <dbReference type="Proteomes" id="UP000061010"/>
    </source>
</evidence>
<feature type="transmembrane region" description="Helical" evidence="1">
    <location>
        <begin position="105"/>
        <end position="125"/>
    </location>
</feature>
<dbReference type="RefSeq" id="WP_162486493.1">
    <property type="nucleotide sequence ID" value="NZ_CP178915.1"/>
</dbReference>
<reference evidence="2 3" key="1">
    <citation type="journal article" date="2015" name="Genome Announc.">
        <title>Complete Genome Sequencing of Stenotrophomonas acidaminiphila ZAC14D2_NAIMI4_2, a Multidrug-Resistant Strain Isolated from Sediments of a Polluted River in Mexico, Uncovers New Antibiotic Resistance Genes and a Novel Class-II Lasso Peptide Biosynthesis Gene Cluster.</title>
        <authorList>
            <person name="Vinuesa P."/>
            <person name="Ochoa-Sanchez L.E."/>
        </authorList>
    </citation>
    <scope>NUCLEOTIDE SEQUENCE [LARGE SCALE GENOMIC DNA]</scope>
    <source>
        <strain evidence="2 3">ZAC14D2_NAIMI4_2</strain>
    </source>
</reference>
<keyword evidence="1" id="KW-0472">Membrane</keyword>
<protein>
    <submittedName>
        <fullName evidence="2">Membrane protein</fullName>
    </submittedName>
</protein>
<keyword evidence="3" id="KW-1185">Reference proteome</keyword>
<dbReference type="EMBL" id="CP012900">
    <property type="protein sequence ID" value="ALJ29923.1"/>
    <property type="molecule type" value="Genomic_DNA"/>
</dbReference>
<sequence>MIQPVPPPLRPASASAAGFIDVTARLSLAMAVLSIAWSLFQLLLVVLLDRLDPLDWLQRQGLPVPAALQWAAQHALSLTVLMLLLCVALLAVSWAMLRRYEWGRIGFIVFLVGVALANFAMLPLVDGMFTAMQAIMPPGFHDSPDGRHAMAQMQASRWTALISAGVTALAFAGLHAWLVVKLCRDEVRALFR</sequence>
<name>A0A0S1B4I7_9GAMM</name>
<feature type="transmembrane region" description="Helical" evidence="1">
    <location>
        <begin position="28"/>
        <end position="48"/>
    </location>
</feature>
<organism evidence="2 3">
    <name type="scientific">Stenotrophomonas acidaminiphila</name>
    <dbReference type="NCBI Taxonomy" id="128780"/>
    <lineage>
        <taxon>Bacteria</taxon>
        <taxon>Pseudomonadati</taxon>
        <taxon>Pseudomonadota</taxon>
        <taxon>Gammaproteobacteria</taxon>
        <taxon>Lysobacterales</taxon>
        <taxon>Lysobacteraceae</taxon>
        <taxon>Stenotrophomonas</taxon>
    </lineage>
</organism>
<dbReference type="AlphaFoldDB" id="A0A0S1B4I7"/>
<evidence type="ECO:0000313" key="2">
    <source>
        <dbReference type="EMBL" id="ALJ29923.1"/>
    </source>
</evidence>
<keyword evidence="1" id="KW-1133">Transmembrane helix</keyword>
<dbReference type="PATRIC" id="fig|128780.6.peg.3635"/>
<feature type="transmembrane region" description="Helical" evidence="1">
    <location>
        <begin position="158"/>
        <end position="180"/>
    </location>
</feature>
<evidence type="ECO:0000256" key="1">
    <source>
        <dbReference type="SAM" id="Phobius"/>
    </source>
</evidence>
<dbReference type="Proteomes" id="UP000061010">
    <property type="component" value="Chromosome"/>
</dbReference>
<dbReference type="KEGG" id="sacz:AOT14_35890"/>
<feature type="transmembrane region" description="Helical" evidence="1">
    <location>
        <begin position="68"/>
        <end position="93"/>
    </location>
</feature>
<gene>
    <name evidence="2" type="ORF">AOT14_35890</name>
</gene>
<accession>A0A0S1B4I7</accession>
<keyword evidence="1" id="KW-0812">Transmembrane</keyword>
<proteinExistence type="predicted"/>